<evidence type="ECO:0000259" key="4">
    <source>
        <dbReference type="Pfam" id="PF13359"/>
    </source>
</evidence>
<keyword evidence="3" id="KW-0812">Transmembrane</keyword>
<dbReference type="GO" id="GO:0046872">
    <property type="term" value="F:metal ion binding"/>
    <property type="evidence" value="ECO:0007669"/>
    <property type="project" value="UniProtKB-KW"/>
</dbReference>
<proteinExistence type="predicted"/>
<dbReference type="InterPro" id="IPR027806">
    <property type="entry name" value="HARBI1_dom"/>
</dbReference>
<evidence type="ECO:0000256" key="2">
    <source>
        <dbReference type="ARBA" id="ARBA00022723"/>
    </source>
</evidence>
<comment type="cofactor">
    <cofactor evidence="1">
        <name>a divalent metal cation</name>
        <dbReference type="ChEBI" id="CHEBI:60240"/>
    </cofactor>
</comment>
<keyword evidence="3" id="KW-0472">Membrane</keyword>
<evidence type="ECO:0000256" key="1">
    <source>
        <dbReference type="ARBA" id="ARBA00001968"/>
    </source>
</evidence>
<dbReference type="EMBL" id="DVHC01000064">
    <property type="protein sequence ID" value="HIR59747.1"/>
    <property type="molecule type" value="Genomic_DNA"/>
</dbReference>
<evidence type="ECO:0000313" key="5">
    <source>
        <dbReference type="EMBL" id="HIR59747.1"/>
    </source>
</evidence>
<feature type="domain" description="DDE Tnp4" evidence="4">
    <location>
        <begin position="123"/>
        <end position="274"/>
    </location>
</feature>
<evidence type="ECO:0000256" key="3">
    <source>
        <dbReference type="SAM" id="Phobius"/>
    </source>
</evidence>
<feature type="transmembrane region" description="Helical" evidence="3">
    <location>
        <begin position="259"/>
        <end position="277"/>
    </location>
</feature>
<reference evidence="5" key="1">
    <citation type="submission" date="2020-10" db="EMBL/GenBank/DDBJ databases">
        <authorList>
            <person name="Gilroy R."/>
        </authorList>
    </citation>
    <scope>NUCLEOTIDE SEQUENCE</scope>
    <source>
        <strain evidence="5">CHK184-20233</strain>
    </source>
</reference>
<name>A0A9D1DVH8_9FIRM</name>
<keyword evidence="2" id="KW-0479">Metal-binding</keyword>
<comment type="caution">
    <text evidence="5">The sequence shown here is derived from an EMBL/GenBank/DDBJ whole genome shotgun (WGS) entry which is preliminary data.</text>
</comment>
<dbReference type="Proteomes" id="UP000824232">
    <property type="component" value="Unassembled WGS sequence"/>
</dbReference>
<dbReference type="AlphaFoldDB" id="A0A9D1DVH8"/>
<evidence type="ECO:0000313" key="6">
    <source>
        <dbReference type="Proteomes" id="UP000824232"/>
    </source>
</evidence>
<protein>
    <submittedName>
        <fullName evidence="5">Transposase</fullName>
    </submittedName>
</protein>
<gene>
    <name evidence="5" type="ORF">IAB38_06820</name>
</gene>
<accession>A0A9D1DVH8</accession>
<reference evidence="5" key="2">
    <citation type="journal article" date="2021" name="PeerJ">
        <title>Extensive microbial diversity within the chicken gut microbiome revealed by metagenomics and culture.</title>
        <authorList>
            <person name="Gilroy R."/>
            <person name="Ravi A."/>
            <person name="Getino M."/>
            <person name="Pursley I."/>
            <person name="Horton D.L."/>
            <person name="Alikhan N.F."/>
            <person name="Baker D."/>
            <person name="Gharbi K."/>
            <person name="Hall N."/>
            <person name="Watson M."/>
            <person name="Adriaenssens E.M."/>
            <person name="Foster-Nyarko E."/>
            <person name="Jarju S."/>
            <person name="Secka A."/>
            <person name="Antonio M."/>
            <person name="Oren A."/>
            <person name="Chaudhuri R.R."/>
            <person name="La Ragione R."/>
            <person name="Hildebrand F."/>
            <person name="Pallen M.J."/>
        </authorList>
    </citation>
    <scope>NUCLEOTIDE SEQUENCE</scope>
    <source>
        <strain evidence="5">CHK184-20233</strain>
    </source>
</reference>
<sequence>MGKEQYSEERLKKLNYTKFVRLLGVGRVIFYAMIRTIQKELNKKHKNKRGRTPKYGAREMVIIFLLYIKQYNAMEDYAFEWDVSKSIICEYIHFVLNTLIKDRNFTLMGSKCTKNENSENRLLDVTEIRIQRPKYNQKSKYSGKKKYHTMKIQIIKGTDTGFIYEIQIGLGAEHDFHLFKRTFEGTPENVTYTADLGYVGINKIHNNSKIPKKKSKNHPLTEDDINYNKDIGSTRIFIEHTNGWIKRFKILSTKFRNNLNFFAPFAVLICALYNFYIA</sequence>
<dbReference type="Pfam" id="PF13359">
    <property type="entry name" value="DDE_Tnp_4"/>
    <property type="match status" value="1"/>
</dbReference>
<organism evidence="5 6">
    <name type="scientific">Candidatus Onthousia excrementipullorum</name>
    <dbReference type="NCBI Taxonomy" id="2840884"/>
    <lineage>
        <taxon>Bacteria</taxon>
        <taxon>Bacillati</taxon>
        <taxon>Bacillota</taxon>
        <taxon>Bacilli</taxon>
        <taxon>Candidatus Onthousia</taxon>
    </lineage>
</organism>
<keyword evidence="3" id="KW-1133">Transmembrane helix</keyword>